<evidence type="ECO:0008006" key="5">
    <source>
        <dbReference type="Google" id="ProtNLM"/>
    </source>
</evidence>
<name>A0AAV6Q705_SOLSE</name>
<sequence>MAERSSVKKRQSLVPLTKRRPPSSSKTETKSVSELTTKQTPDFFAQEQQYKLMNAELEAKTAELVKEAEQLMREQSEVLSTPLSTLLLTDFQDEEDSRTMTSQQCSVQESLKSRNRVTSSSSSSSQHVHARRPGKESECQSQSTDMRGAAAQDFLSNTIRNIDEKMNEHVLDDHDTVASVVSEAQTRVFKAKIRILQEEVDQLSCEYYKKEDENAKLRAKVKDLEEDRSRLQKTTNVQQTQMEKHKALAEESAKKSEALQTQVSALNKEIENLNRSSKQAASAHSSMEVRLNRALEEVERTKTQLSKITHINKDKMKEENQSKENVLAENRMLKKHKAELIMGFKKQLKLIDLLKRQKMHFEAAKMLSFTEDEFMKALDWSNS</sequence>
<evidence type="ECO:0000313" key="3">
    <source>
        <dbReference type="EMBL" id="KAG7482679.1"/>
    </source>
</evidence>
<accession>A0AAV6Q705</accession>
<reference evidence="3 4" key="1">
    <citation type="journal article" date="2021" name="Sci. Rep.">
        <title>Chromosome anchoring in Senegalese sole (Solea senegalensis) reveals sex-associated markers and genome rearrangements in flatfish.</title>
        <authorList>
            <person name="Guerrero-Cozar I."/>
            <person name="Gomez-Garrido J."/>
            <person name="Berbel C."/>
            <person name="Martinez-Blanch J.F."/>
            <person name="Alioto T."/>
            <person name="Claros M.G."/>
            <person name="Gagnaire P.A."/>
            <person name="Manchado M."/>
        </authorList>
    </citation>
    <scope>NUCLEOTIDE SEQUENCE [LARGE SCALE GENOMIC DNA]</scope>
    <source>
        <strain evidence="3">Sse05_10M</strain>
    </source>
</reference>
<feature type="region of interest" description="Disordered" evidence="2">
    <location>
        <begin position="1"/>
        <end position="40"/>
    </location>
</feature>
<comment type="caution">
    <text evidence="3">The sequence shown here is derived from an EMBL/GenBank/DDBJ whole genome shotgun (WGS) entry which is preliminary data.</text>
</comment>
<feature type="compositionally biased region" description="Polar residues" evidence="2">
    <location>
        <begin position="99"/>
        <end position="110"/>
    </location>
</feature>
<evidence type="ECO:0000256" key="2">
    <source>
        <dbReference type="SAM" id="MobiDB-lite"/>
    </source>
</evidence>
<feature type="region of interest" description="Disordered" evidence="2">
    <location>
        <begin position="93"/>
        <end position="147"/>
    </location>
</feature>
<keyword evidence="4" id="KW-1185">Reference proteome</keyword>
<evidence type="ECO:0000313" key="4">
    <source>
        <dbReference type="Proteomes" id="UP000693946"/>
    </source>
</evidence>
<dbReference type="AlphaFoldDB" id="A0AAV6Q705"/>
<feature type="compositionally biased region" description="Basic residues" evidence="2">
    <location>
        <begin position="7"/>
        <end position="21"/>
    </location>
</feature>
<feature type="compositionally biased region" description="Low complexity" evidence="2">
    <location>
        <begin position="23"/>
        <end position="38"/>
    </location>
</feature>
<dbReference type="PANTHER" id="PTHR23313:SF0">
    <property type="entry name" value="TESTIS-EXPRESSED PROTEIN 9"/>
    <property type="match status" value="1"/>
</dbReference>
<feature type="coiled-coil region" evidence="1">
    <location>
        <begin position="193"/>
        <end position="304"/>
    </location>
</feature>
<gene>
    <name evidence="3" type="ORF">JOB18_027850</name>
</gene>
<evidence type="ECO:0000256" key="1">
    <source>
        <dbReference type="SAM" id="Coils"/>
    </source>
</evidence>
<dbReference type="EMBL" id="JAGKHQ010000019">
    <property type="protein sequence ID" value="KAG7482679.1"/>
    <property type="molecule type" value="Genomic_DNA"/>
</dbReference>
<keyword evidence="1" id="KW-0175">Coiled coil</keyword>
<dbReference type="Proteomes" id="UP000693946">
    <property type="component" value="Linkage Group LG7"/>
</dbReference>
<protein>
    <recommendedName>
        <fullName evidence="5">Testis expressed 9</fullName>
    </recommendedName>
</protein>
<organism evidence="3 4">
    <name type="scientific">Solea senegalensis</name>
    <name type="common">Senegalese sole</name>
    <dbReference type="NCBI Taxonomy" id="28829"/>
    <lineage>
        <taxon>Eukaryota</taxon>
        <taxon>Metazoa</taxon>
        <taxon>Chordata</taxon>
        <taxon>Craniata</taxon>
        <taxon>Vertebrata</taxon>
        <taxon>Euteleostomi</taxon>
        <taxon>Actinopterygii</taxon>
        <taxon>Neopterygii</taxon>
        <taxon>Teleostei</taxon>
        <taxon>Neoteleostei</taxon>
        <taxon>Acanthomorphata</taxon>
        <taxon>Carangaria</taxon>
        <taxon>Pleuronectiformes</taxon>
        <taxon>Pleuronectoidei</taxon>
        <taxon>Soleidae</taxon>
        <taxon>Solea</taxon>
    </lineage>
</organism>
<proteinExistence type="predicted"/>
<dbReference type="PANTHER" id="PTHR23313">
    <property type="entry name" value="TSEC1-RELATED"/>
    <property type="match status" value="1"/>
</dbReference>